<dbReference type="RefSeq" id="WP_309941251.1">
    <property type="nucleotide sequence ID" value="NZ_AP025305.1"/>
</dbReference>
<feature type="chain" id="PRO_5042106221" description="Outer membrane protein beta-barrel domain-containing protein" evidence="1">
    <location>
        <begin position="20"/>
        <end position="183"/>
    </location>
</feature>
<dbReference type="AlphaFoldDB" id="A0AAE4BUB8"/>
<keyword evidence="1" id="KW-0732">Signal</keyword>
<evidence type="ECO:0000256" key="1">
    <source>
        <dbReference type="SAM" id="SignalP"/>
    </source>
</evidence>
<dbReference type="Proteomes" id="UP001185092">
    <property type="component" value="Unassembled WGS sequence"/>
</dbReference>
<accession>A0AAE4BUB8</accession>
<dbReference type="EMBL" id="JAVDQD010000006">
    <property type="protein sequence ID" value="MDR6240895.1"/>
    <property type="molecule type" value="Genomic_DNA"/>
</dbReference>
<organism evidence="2 3">
    <name type="scientific">Aureibacter tunicatorum</name>
    <dbReference type="NCBI Taxonomy" id="866807"/>
    <lineage>
        <taxon>Bacteria</taxon>
        <taxon>Pseudomonadati</taxon>
        <taxon>Bacteroidota</taxon>
        <taxon>Cytophagia</taxon>
        <taxon>Cytophagales</taxon>
        <taxon>Persicobacteraceae</taxon>
        <taxon>Aureibacter</taxon>
    </lineage>
</organism>
<reference evidence="2" key="1">
    <citation type="submission" date="2023-07" db="EMBL/GenBank/DDBJ databases">
        <title>Genomic Encyclopedia of Type Strains, Phase IV (KMG-IV): sequencing the most valuable type-strain genomes for metagenomic binning, comparative biology and taxonomic classification.</title>
        <authorList>
            <person name="Goeker M."/>
        </authorList>
    </citation>
    <scope>NUCLEOTIDE SEQUENCE</scope>
    <source>
        <strain evidence="2">DSM 26174</strain>
    </source>
</reference>
<evidence type="ECO:0000313" key="2">
    <source>
        <dbReference type="EMBL" id="MDR6240895.1"/>
    </source>
</evidence>
<protein>
    <recommendedName>
        <fullName evidence="4">Outer membrane protein beta-barrel domain-containing protein</fullName>
    </recommendedName>
</protein>
<sequence>MKRFTLSLILSFMYLSVMAQHKEYQDDFHDSFATEAHGENKHQEHHHLGIFLGGDSNNNNPVGIEYEYKTGLMHHHLGFGFTTEFFKTSEGEHGGGGHEPNGESKTSTEGIIIGEVIYHPLAGLKFLAGPGVILKENENEYVTRIGTGYDFHWHHLTLSPTINMDFHNKQRDLVYGFGFGYVF</sequence>
<keyword evidence="3" id="KW-1185">Reference proteome</keyword>
<gene>
    <name evidence="2" type="ORF">HNQ88_003971</name>
</gene>
<feature type="signal peptide" evidence="1">
    <location>
        <begin position="1"/>
        <end position="19"/>
    </location>
</feature>
<name>A0AAE4BUB8_9BACT</name>
<evidence type="ECO:0000313" key="3">
    <source>
        <dbReference type="Proteomes" id="UP001185092"/>
    </source>
</evidence>
<evidence type="ECO:0008006" key="4">
    <source>
        <dbReference type="Google" id="ProtNLM"/>
    </source>
</evidence>
<proteinExistence type="predicted"/>
<comment type="caution">
    <text evidence="2">The sequence shown here is derived from an EMBL/GenBank/DDBJ whole genome shotgun (WGS) entry which is preliminary data.</text>
</comment>